<dbReference type="Proteomes" id="UP000441336">
    <property type="component" value="Unassembled WGS sequence"/>
</dbReference>
<dbReference type="Gene3D" id="3.40.50.1820">
    <property type="entry name" value="alpha/beta hydrolase"/>
    <property type="match status" value="1"/>
</dbReference>
<protein>
    <submittedName>
        <fullName evidence="3">Alpha/beta fold hydrolase</fullName>
    </submittedName>
</protein>
<dbReference type="PANTHER" id="PTHR43329">
    <property type="entry name" value="EPOXIDE HYDROLASE"/>
    <property type="match status" value="1"/>
</dbReference>
<dbReference type="AlphaFoldDB" id="A0A7K1TFX4"/>
<evidence type="ECO:0000313" key="3">
    <source>
        <dbReference type="EMBL" id="MVN77061.1"/>
    </source>
</evidence>
<dbReference type="InterPro" id="IPR000073">
    <property type="entry name" value="AB_hydrolase_1"/>
</dbReference>
<sequence length="293" mass="32423">MPTAHTIETDVLRIAYEQNGPADAPVALLLHGFPDDLRTWDEVSTQLVAAGYQTIAPSMRGCGGSKFLSPTPPRSGQTTALAQDAIDLLDQLGIDKVMLVGHDWGARAAYLIAAIWPARVERLVAISVGYETGIKPGDKIPVDQIHAYWYQWFFHSERGHEALKNNRREFCRYIWHAWSPTMQFDEATFARTAASWDNPDWVEVVLHSYCFRWGAAPPDPRYAALENQLKPQPTIGVPTTVLHGELDGASLVASSEGKEQFFTGPYERRVLAGVGHYVPREAPSAIVDAVLSV</sequence>
<keyword evidence="4" id="KW-1185">Reference proteome</keyword>
<reference evidence="3 4" key="1">
    <citation type="submission" date="2019-12" db="EMBL/GenBank/DDBJ databases">
        <title>Hymenobacter sp. HMF4947 Genome sequencing and assembly.</title>
        <authorList>
            <person name="Kang H."/>
            <person name="Cha I."/>
            <person name="Kim H."/>
            <person name="Joh K."/>
        </authorList>
    </citation>
    <scope>NUCLEOTIDE SEQUENCE [LARGE SCALE GENOMIC DNA]</scope>
    <source>
        <strain evidence="3 4">HMF4947</strain>
    </source>
</reference>
<dbReference type="GO" id="GO:0016787">
    <property type="term" value="F:hydrolase activity"/>
    <property type="evidence" value="ECO:0007669"/>
    <property type="project" value="UniProtKB-KW"/>
</dbReference>
<name>A0A7K1TFX4_9BACT</name>
<accession>A0A7K1TFX4</accession>
<evidence type="ECO:0000259" key="2">
    <source>
        <dbReference type="Pfam" id="PF00561"/>
    </source>
</evidence>
<dbReference type="InterPro" id="IPR029058">
    <property type="entry name" value="AB_hydrolase_fold"/>
</dbReference>
<gene>
    <name evidence="3" type="ORF">GO988_12060</name>
</gene>
<dbReference type="RefSeq" id="WP_157565735.1">
    <property type="nucleotide sequence ID" value="NZ_WQKZ01000003.1"/>
</dbReference>
<evidence type="ECO:0000313" key="4">
    <source>
        <dbReference type="Proteomes" id="UP000441336"/>
    </source>
</evidence>
<feature type="domain" description="AB hydrolase-1" evidence="2">
    <location>
        <begin position="28"/>
        <end position="278"/>
    </location>
</feature>
<dbReference type="EMBL" id="WQKZ01000003">
    <property type="protein sequence ID" value="MVN77061.1"/>
    <property type="molecule type" value="Genomic_DNA"/>
</dbReference>
<dbReference type="InterPro" id="IPR000639">
    <property type="entry name" value="Epox_hydrolase-like"/>
</dbReference>
<keyword evidence="1 3" id="KW-0378">Hydrolase</keyword>
<dbReference type="PRINTS" id="PR00412">
    <property type="entry name" value="EPOXHYDRLASE"/>
</dbReference>
<proteinExistence type="predicted"/>
<dbReference type="Pfam" id="PF00561">
    <property type="entry name" value="Abhydrolase_1"/>
    <property type="match status" value="1"/>
</dbReference>
<dbReference type="SUPFAM" id="SSF53474">
    <property type="entry name" value="alpha/beta-Hydrolases"/>
    <property type="match status" value="1"/>
</dbReference>
<comment type="caution">
    <text evidence="3">The sequence shown here is derived from an EMBL/GenBank/DDBJ whole genome shotgun (WGS) entry which is preliminary data.</text>
</comment>
<evidence type="ECO:0000256" key="1">
    <source>
        <dbReference type="ARBA" id="ARBA00022801"/>
    </source>
</evidence>
<organism evidence="3 4">
    <name type="scientific">Hymenobacter ginkgonis</name>
    <dbReference type="NCBI Taxonomy" id="2682976"/>
    <lineage>
        <taxon>Bacteria</taxon>
        <taxon>Pseudomonadati</taxon>
        <taxon>Bacteroidota</taxon>
        <taxon>Cytophagia</taxon>
        <taxon>Cytophagales</taxon>
        <taxon>Hymenobacteraceae</taxon>
        <taxon>Hymenobacter</taxon>
    </lineage>
</organism>